<name>A0A8J2H963_COTCN</name>
<dbReference type="OrthoDB" id="7679028at2759"/>
<dbReference type="Proteomes" id="UP000786811">
    <property type="component" value="Unassembled WGS sequence"/>
</dbReference>
<reference evidence="1" key="1">
    <citation type="submission" date="2021-04" db="EMBL/GenBank/DDBJ databases">
        <authorList>
            <person name="Chebbi M.A.C M."/>
        </authorList>
    </citation>
    <scope>NUCLEOTIDE SEQUENCE</scope>
</reference>
<sequence>MILTQRIMVSFVILVIHNGRDYGNGFLDIIRISIGSGIDAPLDKLLIRVTFIMTTLLFFVVTPDIQGQIFSYSTKPERSYPQNLKDLGDFKFNIYYPKPLKDFILDQKLVWNLNKTYLRPFTYHPSTCHDKVLKDSSNACLTSSIEPFSGNV</sequence>
<accession>A0A8J2H963</accession>
<dbReference type="AlphaFoldDB" id="A0A8J2H963"/>
<gene>
    <name evidence="1" type="ORF">HICCMSTLAB_LOCUS3601</name>
</gene>
<comment type="caution">
    <text evidence="1">The sequence shown here is derived from an EMBL/GenBank/DDBJ whole genome shotgun (WGS) entry which is preliminary data.</text>
</comment>
<evidence type="ECO:0000313" key="2">
    <source>
        <dbReference type="Proteomes" id="UP000786811"/>
    </source>
</evidence>
<keyword evidence="2" id="KW-1185">Reference proteome</keyword>
<protein>
    <submittedName>
        <fullName evidence="1">Uncharacterized protein</fullName>
    </submittedName>
</protein>
<evidence type="ECO:0000313" key="1">
    <source>
        <dbReference type="EMBL" id="CAG5082584.1"/>
    </source>
</evidence>
<dbReference type="EMBL" id="CAJNRD030001118">
    <property type="protein sequence ID" value="CAG5082584.1"/>
    <property type="molecule type" value="Genomic_DNA"/>
</dbReference>
<proteinExistence type="predicted"/>
<organism evidence="1 2">
    <name type="scientific">Cotesia congregata</name>
    <name type="common">Parasitoid wasp</name>
    <name type="synonym">Apanteles congregatus</name>
    <dbReference type="NCBI Taxonomy" id="51543"/>
    <lineage>
        <taxon>Eukaryota</taxon>
        <taxon>Metazoa</taxon>
        <taxon>Ecdysozoa</taxon>
        <taxon>Arthropoda</taxon>
        <taxon>Hexapoda</taxon>
        <taxon>Insecta</taxon>
        <taxon>Pterygota</taxon>
        <taxon>Neoptera</taxon>
        <taxon>Endopterygota</taxon>
        <taxon>Hymenoptera</taxon>
        <taxon>Apocrita</taxon>
        <taxon>Ichneumonoidea</taxon>
        <taxon>Braconidae</taxon>
        <taxon>Microgastrinae</taxon>
        <taxon>Cotesia</taxon>
    </lineage>
</organism>